<dbReference type="OrthoDB" id="6255217at2759"/>
<gene>
    <name evidence="1" type="ORF">CSKR_106375</name>
</gene>
<dbReference type="AlphaFoldDB" id="A0A419QAL5"/>
<organism evidence="1 2">
    <name type="scientific">Clonorchis sinensis</name>
    <name type="common">Chinese liver fluke</name>
    <dbReference type="NCBI Taxonomy" id="79923"/>
    <lineage>
        <taxon>Eukaryota</taxon>
        <taxon>Metazoa</taxon>
        <taxon>Spiralia</taxon>
        <taxon>Lophotrochozoa</taxon>
        <taxon>Platyhelminthes</taxon>
        <taxon>Trematoda</taxon>
        <taxon>Digenea</taxon>
        <taxon>Opisthorchiida</taxon>
        <taxon>Opisthorchiata</taxon>
        <taxon>Opisthorchiidae</taxon>
        <taxon>Clonorchis</taxon>
    </lineage>
</organism>
<keyword evidence="2" id="KW-1185">Reference proteome</keyword>
<accession>A0A419QAL5</accession>
<evidence type="ECO:0000313" key="2">
    <source>
        <dbReference type="Proteomes" id="UP000286415"/>
    </source>
</evidence>
<evidence type="ECO:0000313" key="1">
    <source>
        <dbReference type="EMBL" id="KAG5448125.1"/>
    </source>
</evidence>
<proteinExistence type="predicted"/>
<reference evidence="1 2" key="1">
    <citation type="journal article" date="2018" name="Biotechnol. Adv.">
        <title>Improved genomic resources and new bioinformatic workflow for the carcinogenic parasite Clonorchis sinensis: Biotechnological implications.</title>
        <authorList>
            <person name="Wang D."/>
            <person name="Korhonen P.K."/>
            <person name="Gasser R.B."/>
            <person name="Young N.D."/>
        </authorList>
    </citation>
    <scope>NUCLEOTIDE SEQUENCE [LARGE SCALE GENOMIC DNA]</scope>
    <source>
        <strain evidence="1">Cs-k2</strain>
    </source>
</reference>
<dbReference type="EMBL" id="NIRI02000042">
    <property type="protein sequence ID" value="KAG5448125.1"/>
    <property type="molecule type" value="Genomic_DNA"/>
</dbReference>
<comment type="caution">
    <text evidence="1">The sequence shown here is derived from an EMBL/GenBank/DDBJ whole genome shotgun (WGS) entry which is preliminary data.</text>
</comment>
<dbReference type="InParanoid" id="A0A419QAL5"/>
<sequence>MGKQTNCMASTFTQWPFLSFGVLLTLLGLFVIPSVESRSLVKEDSFPSINYRHSVPWETRRPAAYLEEKRRSAINFRKLLEALNSPTEEDDLLPISSLRFG</sequence>
<dbReference type="Proteomes" id="UP000286415">
    <property type="component" value="Unassembled WGS sequence"/>
</dbReference>
<name>A0A419QAL5_CLOSI</name>
<protein>
    <submittedName>
        <fullName evidence="1">Uncharacterized protein</fullName>
    </submittedName>
</protein>
<reference evidence="1 2" key="2">
    <citation type="journal article" date="2021" name="Genomics">
        <title>High-quality reference genome for Clonorchis sinensis.</title>
        <authorList>
            <person name="Young N.D."/>
            <person name="Stroehlein A.J."/>
            <person name="Kinkar L."/>
            <person name="Wang T."/>
            <person name="Sohn W.M."/>
            <person name="Chang B.C.H."/>
            <person name="Kaur P."/>
            <person name="Weisz D."/>
            <person name="Dudchenko O."/>
            <person name="Aiden E.L."/>
            <person name="Korhonen P.K."/>
            <person name="Gasser R.B."/>
        </authorList>
    </citation>
    <scope>NUCLEOTIDE SEQUENCE [LARGE SCALE GENOMIC DNA]</scope>
    <source>
        <strain evidence="1">Cs-k2</strain>
    </source>
</reference>